<accession>A0A2N0ZG61</accession>
<dbReference type="Pfam" id="PF16895">
    <property type="entry name" value="DUF5085"/>
    <property type="match status" value="1"/>
</dbReference>
<name>A0A2N0ZG61_9BACI</name>
<dbReference type="RefSeq" id="WP_066193439.1">
    <property type="nucleotide sequence ID" value="NZ_JAMAUX010000001.1"/>
</dbReference>
<evidence type="ECO:0000313" key="1">
    <source>
        <dbReference type="EMBL" id="PKG28504.1"/>
    </source>
</evidence>
<dbReference type="InterPro" id="IPR031664">
    <property type="entry name" value="DUF5085"/>
</dbReference>
<dbReference type="EMBL" id="PISD01000028">
    <property type="protein sequence ID" value="PKG28504.1"/>
    <property type="molecule type" value="Genomic_DNA"/>
</dbReference>
<gene>
    <name evidence="1" type="ORF">CWS20_13110</name>
</gene>
<keyword evidence="2" id="KW-1185">Reference proteome</keyword>
<evidence type="ECO:0000313" key="2">
    <source>
        <dbReference type="Proteomes" id="UP000233343"/>
    </source>
</evidence>
<sequence>MKIKRAPIVFHNVLSTKSRCKTNEWYLIARDFRNAIIKNNLYSTGPIIYQVSNFDQSENEADYTFFTSVNMELEIDANDKYQFFKKWTFDDGLSLRHADMDEEMEDSYDFLREAAKNYNLTLAEPFYNIFLDVYGEGMIDIYAPILKENSHD</sequence>
<proteinExistence type="predicted"/>
<comment type="caution">
    <text evidence="1">The sequence shown here is derived from an EMBL/GenBank/DDBJ whole genome shotgun (WGS) entry which is preliminary data.</text>
</comment>
<organism evidence="1 2">
    <name type="scientific">Cytobacillus horneckiae</name>
    <dbReference type="NCBI Taxonomy" id="549687"/>
    <lineage>
        <taxon>Bacteria</taxon>
        <taxon>Bacillati</taxon>
        <taxon>Bacillota</taxon>
        <taxon>Bacilli</taxon>
        <taxon>Bacillales</taxon>
        <taxon>Bacillaceae</taxon>
        <taxon>Cytobacillus</taxon>
    </lineage>
</organism>
<dbReference type="Proteomes" id="UP000233343">
    <property type="component" value="Unassembled WGS sequence"/>
</dbReference>
<protein>
    <submittedName>
        <fullName evidence="1">DUF5085 domain-containing protein</fullName>
    </submittedName>
</protein>
<dbReference type="AlphaFoldDB" id="A0A2N0ZG61"/>
<reference evidence="1 2" key="1">
    <citation type="journal article" date="2010" name="Int. J. Syst. Evol. Microbiol.">
        <title>Bacillus horneckiae sp. nov., isolated from a spacecraft-assembly clean room.</title>
        <authorList>
            <person name="Vaishampayan P."/>
            <person name="Probst A."/>
            <person name="Krishnamurthi S."/>
            <person name="Ghosh S."/>
            <person name="Osman S."/>
            <person name="McDowall A."/>
            <person name="Ruckmani A."/>
            <person name="Mayilraj S."/>
            <person name="Venkateswaran K."/>
        </authorList>
    </citation>
    <scope>NUCLEOTIDE SEQUENCE [LARGE SCALE GENOMIC DNA]</scope>
    <source>
        <strain evidence="2">1PO1SC</strain>
    </source>
</reference>